<dbReference type="Proteomes" id="UP000483820">
    <property type="component" value="Chromosome IV"/>
</dbReference>
<accession>A0A6A5GV74</accession>
<keyword evidence="1" id="KW-0175">Coiled coil</keyword>
<evidence type="ECO:0000256" key="1">
    <source>
        <dbReference type="SAM" id="Coils"/>
    </source>
</evidence>
<evidence type="ECO:0000313" key="4">
    <source>
        <dbReference type="Proteomes" id="UP000483820"/>
    </source>
</evidence>
<dbReference type="EMBL" id="WUAV01000004">
    <property type="protein sequence ID" value="KAF1759390.1"/>
    <property type="molecule type" value="Genomic_DNA"/>
</dbReference>
<dbReference type="AlphaFoldDB" id="A0A6A5GV74"/>
<feature type="compositionally biased region" description="Basic and acidic residues" evidence="2">
    <location>
        <begin position="11"/>
        <end position="22"/>
    </location>
</feature>
<name>A0A6A5GV74_CAERE</name>
<dbReference type="GeneID" id="9805904"/>
<feature type="coiled-coil region" evidence="1">
    <location>
        <begin position="144"/>
        <end position="185"/>
    </location>
</feature>
<dbReference type="RefSeq" id="XP_003094915.2">
    <property type="nucleotide sequence ID" value="XM_003094867.2"/>
</dbReference>
<evidence type="ECO:0000313" key="3">
    <source>
        <dbReference type="EMBL" id="KAF1759390.1"/>
    </source>
</evidence>
<dbReference type="CTD" id="9805904"/>
<feature type="region of interest" description="Disordered" evidence="2">
    <location>
        <begin position="1"/>
        <end position="40"/>
    </location>
</feature>
<dbReference type="KEGG" id="crq:GCK72_015857"/>
<reference evidence="3 4" key="1">
    <citation type="submission" date="2019-12" db="EMBL/GenBank/DDBJ databases">
        <title>Chromosome-level assembly of the Caenorhabditis remanei genome.</title>
        <authorList>
            <person name="Teterina A.A."/>
            <person name="Willis J.H."/>
            <person name="Phillips P.C."/>
        </authorList>
    </citation>
    <scope>NUCLEOTIDE SEQUENCE [LARGE SCALE GENOMIC DNA]</scope>
    <source>
        <strain evidence="3 4">PX506</strain>
        <tissue evidence="3">Whole organism</tissue>
    </source>
</reference>
<protein>
    <submittedName>
        <fullName evidence="3">Uncharacterized protein</fullName>
    </submittedName>
</protein>
<evidence type="ECO:0000256" key="2">
    <source>
        <dbReference type="SAM" id="MobiDB-lite"/>
    </source>
</evidence>
<organism evidence="3 4">
    <name type="scientific">Caenorhabditis remanei</name>
    <name type="common">Caenorhabditis vulgaris</name>
    <dbReference type="NCBI Taxonomy" id="31234"/>
    <lineage>
        <taxon>Eukaryota</taxon>
        <taxon>Metazoa</taxon>
        <taxon>Ecdysozoa</taxon>
        <taxon>Nematoda</taxon>
        <taxon>Chromadorea</taxon>
        <taxon>Rhabditida</taxon>
        <taxon>Rhabditina</taxon>
        <taxon>Rhabditomorpha</taxon>
        <taxon>Rhabditoidea</taxon>
        <taxon>Rhabditidae</taxon>
        <taxon>Peloderinae</taxon>
        <taxon>Caenorhabditis</taxon>
    </lineage>
</organism>
<proteinExistence type="predicted"/>
<comment type="caution">
    <text evidence="3">The sequence shown here is derived from an EMBL/GenBank/DDBJ whole genome shotgun (WGS) entry which is preliminary data.</text>
</comment>
<sequence length="194" mass="22679">MSSEVSNQLFRELEKAFGRGDHPNAFQTMTKKDGKSLQNEEQDLRKVMLRIVELRRAQINGMVDPAGIQKSQKSENPEFEKKVETAWAAYQRYLNGETPEDAISEEEKLKIDQFLARFVEEIVQKGAEPPEELTEKISVLTIANKTLLKRNEELHREIETLIDEKEELEEKIREMKRRLREMEKRLKGAEPPKI</sequence>
<gene>
    <name evidence="3" type="ORF">GCK72_015857</name>
</gene>